<evidence type="ECO:0000313" key="1">
    <source>
        <dbReference type="EMBL" id="UUX51790.1"/>
    </source>
</evidence>
<dbReference type="PANTHER" id="PTHR36302:SF1">
    <property type="entry name" value="COPPER CHAPERONE PCU(A)C"/>
    <property type="match status" value="1"/>
</dbReference>
<organism evidence="1 2">
    <name type="scientific">Nisaea acidiphila</name>
    <dbReference type="NCBI Taxonomy" id="1862145"/>
    <lineage>
        <taxon>Bacteria</taxon>
        <taxon>Pseudomonadati</taxon>
        <taxon>Pseudomonadota</taxon>
        <taxon>Alphaproteobacteria</taxon>
        <taxon>Rhodospirillales</taxon>
        <taxon>Thalassobaculaceae</taxon>
        <taxon>Nisaea</taxon>
    </lineage>
</organism>
<accession>A0A9J7AXJ0</accession>
<protein>
    <submittedName>
        <fullName evidence="1">Copper chaperone PCu(A)C</fullName>
    </submittedName>
</protein>
<dbReference type="InterPro" id="IPR036182">
    <property type="entry name" value="PCuAC_sf"/>
</dbReference>
<evidence type="ECO:0000313" key="2">
    <source>
        <dbReference type="Proteomes" id="UP001060336"/>
    </source>
</evidence>
<reference evidence="1" key="1">
    <citation type="submission" date="2022-08" db="EMBL/GenBank/DDBJ databases">
        <title>Nisaea acidiphila sp. nov., isolated from a marine algal debris and emended description of the genus Nisaea Urios et al. 2008.</title>
        <authorList>
            <person name="Kwon K."/>
        </authorList>
    </citation>
    <scope>NUCLEOTIDE SEQUENCE</scope>
    <source>
        <strain evidence="1">MEBiC11861</strain>
    </source>
</reference>
<dbReference type="Gene3D" id="2.60.40.1890">
    <property type="entry name" value="PCu(A)C copper chaperone"/>
    <property type="match status" value="1"/>
</dbReference>
<dbReference type="EMBL" id="CP102480">
    <property type="protein sequence ID" value="UUX51790.1"/>
    <property type="molecule type" value="Genomic_DNA"/>
</dbReference>
<sequence length="175" mass="18587">MKLSVTTIARVAALAILTLPLFGGLAPVCAHEFKVGEIMIDHPWARATPGRAKNGAGFMKLMNHGGAPDRLMEARSDVAERVELHTHIHENGVMKMRPSGPIEVPAHGHVMLEPGSYHVMFLGLTAPLAEGTKFPVTLVFEKAGEVTVELKVESVGAGAGGMKMNHGAGHGMKKN</sequence>
<dbReference type="RefSeq" id="WP_257771480.1">
    <property type="nucleotide sequence ID" value="NZ_CP102480.1"/>
</dbReference>
<proteinExistence type="predicted"/>
<dbReference type="PANTHER" id="PTHR36302">
    <property type="entry name" value="BLR7088 PROTEIN"/>
    <property type="match status" value="1"/>
</dbReference>
<keyword evidence="2" id="KW-1185">Reference proteome</keyword>
<dbReference type="InterPro" id="IPR058248">
    <property type="entry name" value="Lxx211020-like"/>
</dbReference>
<name>A0A9J7AXJ0_9PROT</name>
<dbReference type="Proteomes" id="UP001060336">
    <property type="component" value="Chromosome"/>
</dbReference>
<dbReference type="KEGG" id="naci:NUH88_08825"/>
<dbReference type="InterPro" id="IPR007410">
    <property type="entry name" value="LpqE-like"/>
</dbReference>
<dbReference type="AlphaFoldDB" id="A0A9J7AXJ0"/>
<dbReference type="SUPFAM" id="SSF110087">
    <property type="entry name" value="DR1885-like metal-binding protein"/>
    <property type="match status" value="1"/>
</dbReference>
<gene>
    <name evidence="1" type="ORF">NUH88_08825</name>
</gene>
<dbReference type="Pfam" id="PF04314">
    <property type="entry name" value="PCuAC"/>
    <property type="match status" value="1"/>
</dbReference>